<evidence type="ECO:0000313" key="1">
    <source>
        <dbReference type="EMBL" id="KAE8009926.1"/>
    </source>
</evidence>
<dbReference type="AlphaFoldDB" id="A0A5N6QSY3"/>
<dbReference type="OrthoDB" id="670255at2759"/>
<name>A0A5N6QSY3_9ROSI</name>
<gene>
    <name evidence="1" type="ORF">FH972_006331</name>
</gene>
<organism evidence="1 2">
    <name type="scientific">Carpinus fangiana</name>
    <dbReference type="NCBI Taxonomy" id="176857"/>
    <lineage>
        <taxon>Eukaryota</taxon>
        <taxon>Viridiplantae</taxon>
        <taxon>Streptophyta</taxon>
        <taxon>Embryophyta</taxon>
        <taxon>Tracheophyta</taxon>
        <taxon>Spermatophyta</taxon>
        <taxon>Magnoliopsida</taxon>
        <taxon>eudicotyledons</taxon>
        <taxon>Gunneridae</taxon>
        <taxon>Pentapetalae</taxon>
        <taxon>rosids</taxon>
        <taxon>fabids</taxon>
        <taxon>Fagales</taxon>
        <taxon>Betulaceae</taxon>
        <taxon>Carpinus</taxon>
    </lineage>
</organism>
<protein>
    <submittedName>
        <fullName evidence="1">Uncharacterized protein</fullName>
    </submittedName>
</protein>
<proteinExistence type="predicted"/>
<dbReference type="Proteomes" id="UP000327013">
    <property type="component" value="Chromosome 2"/>
</dbReference>
<keyword evidence="2" id="KW-1185">Reference proteome</keyword>
<evidence type="ECO:0000313" key="2">
    <source>
        <dbReference type="Proteomes" id="UP000327013"/>
    </source>
</evidence>
<reference evidence="1 2" key="1">
    <citation type="submission" date="2019-06" db="EMBL/GenBank/DDBJ databases">
        <title>A chromosomal-level reference genome of Carpinus fangiana (Coryloideae, Betulaceae).</title>
        <authorList>
            <person name="Yang X."/>
            <person name="Wang Z."/>
            <person name="Zhang L."/>
            <person name="Hao G."/>
            <person name="Liu J."/>
            <person name="Yang Y."/>
        </authorList>
    </citation>
    <scope>NUCLEOTIDE SEQUENCE [LARGE SCALE GENOMIC DNA]</scope>
    <source>
        <strain evidence="1">Cfa_2016G</strain>
        <tissue evidence="1">Leaf</tissue>
    </source>
</reference>
<accession>A0A5N6QSY3</accession>
<dbReference type="EMBL" id="CM017322">
    <property type="protein sequence ID" value="KAE8009926.1"/>
    <property type="molecule type" value="Genomic_DNA"/>
</dbReference>
<sequence length="132" mass="15442">MINFTMDSPFLHHPFSEFSSPSSSFASNSMYNFKNQPLPFNENDSQEMLLYGVLAGDHEEIVHKSLHEMKYGYKEGSSPVLELKRRYSMKRKSKCKKKKEEENRVENVVVFEDLGPDYLEELLNMSERPGPW</sequence>